<dbReference type="Gene3D" id="1.20.1280.50">
    <property type="match status" value="1"/>
</dbReference>
<dbReference type="AlphaFoldDB" id="A0A3B6H090"/>
<dbReference type="OMA" id="ASELSFW"/>
<dbReference type="Proteomes" id="UP000019116">
    <property type="component" value="Chromosome 3D"/>
</dbReference>
<organism evidence="2">
    <name type="scientific">Triticum aestivum</name>
    <name type="common">Wheat</name>
    <dbReference type="NCBI Taxonomy" id="4565"/>
    <lineage>
        <taxon>Eukaryota</taxon>
        <taxon>Viridiplantae</taxon>
        <taxon>Streptophyta</taxon>
        <taxon>Embryophyta</taxon>
        <taxon>Tracheophyta</taxon>
        <taxon>Spermatophyta</taxon>
        <taxon>Magnoliopsida</taxon>
        <taxon>Liliopsida</taxon>
        <taxon>Poales</taxon>
        <taxon>Poaceae</taxon>
        <taxon>BOP clade</taxon>
        <taxon>Pooideae</taxon>
        <taxon>Triticodae</taxon>
        <taxon>Triticeae</taxon>
        <taxon>Triticinae</taxon>
        <taxon>Triticum</taxon>
    </lineage>
</organism>
<dbReference type="InterPro" id="IPR055290">
    <property type="entry name" value="At3g26010-like"/>
</dbReference>
<protein>
    <recommendedName>
        <fullName evidence="1">F-box domain-containing protein</fullName>
    </recommendedName>
</protein>
<dbReference type="EnsemblPlants" id="TraesCS3D02G446500.1">
    <property type="protein sequence ID" value="TraesCS3D02G446500.1"/>
    <property type="gene ID" value="TraesCS3D02G446500"/>
</dbReference>
<reference evidence="2" key="2">
    <citation type="submission" date="2018-10" db="UniProtKB">
        <authorList>
            <consortium name="EnsemblPlants"/>
        </authorList>
    </citation>
    <scope>IDENTIFICATION</scope>
</reference>
<dbReference type="Gramene" id="TraesCS3D03G0981600.1">
    <property type="protein sequence ID" value="TraesCS3D03G0981600.1.CDS"/>
    <property type="gene ID" value="TraesCS3D03G0981600"/>
</dbReference>
<dbReference type="Gramene" id="TraesCLE_scaffold_068063_01G000300.1">
    <property type="protein sequence ID" value="TraesCLE_scaffold_068063_01G000300.1"/>
    <property type="gene ID" value="TraesCLE_scaffold_068063_01G000300"/>
</dbReference>
<dbReference type="InterPro" id="IPR036047">
    <property type="entry name" value="F-box-like_dom_sf"/>
</dbReference>
<evidence type="ECO:0000313" key="2">
    <source>
        <dbReference type="EnsemblPlants" id="TraesCS3D02G446500.1"/>
    </source>
</evidence>
<dbReference type="Pfam" id="PF24750">
    <property type="entry name" value="b-prop_At3g26010-like"/>
    <property type="match status" value="1"/>
</dbReference>
<dbReference type="Gramene" id="TraesCAD_scaffold_071488_01G000400.1">
    <property type="protein sequence ID" value="TraesCAD_scaffold_071488_01G000400.1"/>
    <property type="gene ID" value="TraesCAD_scaffold_071488_01G000400"/>
</dbReference>
<dbReference type="InterPro" id="IPR056592">
    <property type="entry name" value="Beta-prop_At3g26010-like"/>
</dbReference>
<proteinExistence type="predicted"/>
<reference evidence="2" key="1">
    <citation type="submission" date="2018-08" db="EMBL/GenBank/DDBJ databases">
        <authorList>
            <person name="Rossello M."/>
        </authorList>
    </citation>
    <scope>NUCLEOTIDE SEQUENCE [LARGE SCALE GENOMIC DNA]</scope>
    <source>
        <strain evidence="2">cv. Chinese Spring</strain>
    </source>
</reference>
<dbReference type="SUPFAM" id="SSF81383">
    <property type="entry name" value="F-box domain"/>
    <property type="match status" value="1"/>
</dbReference>
<dbReference type="SMR" id="A0A3B6H090"/>
<evidence type="ECO:0000313" key="3">
    <source>
        <dbReference type="Proteomes" id="UP000019116"/>
    </source>
</evidence>
<dbReference type="STRING" id="4565.A0A3B6H090"/>
<feature type="domain" description="F-box" evidence="1">
    <location>
        <begin position="8"/>
        <end position="48"/>
    </location>
</feature>
<keyword evidence="3" id="KW-1185">Reference proteome</keyword>
<dbReference type="Pfam" id="PF00646">
    <property type="entry name" value="F-box"/>
    <property type="match status" value="1"/>
</dbReference>
<name>A0A3B6H090_WHEAT</name>
<dbReference type="PANTHER" id="PTHR35546">
    <property type="entry name" value="F-BOX PROTEIN INTERACTION DOMAIN PROTEIN-RELATED"/>
    <property type="match status" value="1"/>
</dbReference>
<dbReference type="OrthoDB" id="690038at2759"/>
<accession>A0A3B6H090</accession>
<dbReference type="Gramene" id="TraesRN3D0101023300.1">
    <property type="protein sequence ID" value="TraesRN3D0101023300.1"/>
    <property type="gene ID" value="TraesRN3D0101023300"/>
</dbReference>
<dbReference type="InterPro" id="IPR001810">
    <property type="entry name" value="F-box_dom"/>
</dbReference>
<evidence type="ECO:0000259" key="1">
    <source>
        <dbReference type="SMART" id="SM00256"/>
    </source>
</evidence>
<dbReference type="SMART" id="SM00256">
    <property type="entry name" value="FBOX"/>
    <property type="match status" value="1"/>
</dbReference>
<dbReference type="Gramene" id="TraesWEE_scaffold_066179_01G000100.1">
    <property type="protein sequence ID" value="TraesWEE_scaffold_066179_01G000100.1"/>
    <property type="gene ID" value="TraesWEE_scaffold_066179_01G000100"/>
</dbReference>
<dbReference type="Gramene" id="TraesCS3D02G446500.1">
    <property type="protein sequence ID" value="TraesCS3D02G446500.1"/>
    <property type="gene ID" value="TraesCS3D02G446500"/>
</dbReference>
<sequence>MSDPTIKVPDDLLVEVISRVPYKSTCCCKCVSTRWRDLISHPDHRDKLPRSTLAGFFHTTSATGDHKYLSHGYLSVSGNWCPHDASLSFLPEYESLQILDGCNGLLLCQTLDDPRTLDYVVCNPATEKWVTVPATKWSWLVNGACLGFDPAVSSHFYVFELVPALAWTWYKRDDYSIEAVGIYSSKVGVWTHPIVLDDPIEILYLSGGAFLSGVLYLCSDNNSVAAVDLEGTCRIIPIPTSHDDPGGPNVYVSRGQLYLTIQGASELSFWVLEDSSSENCWTLKLNISYLRLFGIDYSSSGQYYGVISAHPEHNVIFIIKEFISRCGSLKKLYSYEMDSGELHFICDLPWNSRLPYLSYVPLFSESLADGH</sequence>
<dbReference type="Gramene" id="TraesROB_scaffold_053383_01G000300.1">
    <property type="protein sequence ID" value="TraesROB_scaffold_053383_01G000300.1"/>
    <property type="gene ID" value="TraesROB_scaffold_053383_01G000300"/>
</dbReference>
<dbReference type="PANTHER" id="PTHR35546:SF105">
    <property type="entry name" value="OS05G0139200 PROTEIN"/>
    <property type="match status" value="1"/>
</dbReference>